<dbReference type="PANTHER" id="PTHR35391">
    <property type="entry name" value="C2H2-TYPE DOMAIN-CONTAINING PROTEIN-RELATED"/>
    <property type="match status" value="1"/>
</dbReference>
<feature type="compositionally biased region" description="Polar residues" evidence="1">
    <location>
        <begin position="195"/>
        <end position="206"/>
    </location>
</feature>
<name>A0A8S8ZET5_SORMA</name>
<feature type="compositionally biased region" description="Basic and acidic residues" evidence="1">
    <location>
        <begin position="229"/>
        <end position="241"/>
    </location>
</feature>
<sequence>MNYNGQDQWSPGRAHTLSGWSDTPNQRHTGQQVDEVEDLIDELGATSIGHQQVYDQNSAYHTHTYQLPACQSLQQHPYPHMVYNPQSFPNQQYLVSPFSNPAHLTPGYSNTALHEQHTSHGALAQTHATGHYTHRAQGSYSGDQTQQHAGPVYQNRASTFIDKGKPVYLGIRSKNRSTSDGGRDKGNGRIKAHGRTNSSRSENTQGDVERDDPFYLLETEPQTTIDGSTETRSHSNEDNGKNPEAADYVTSPPSRTALNSNGRGVGNGFSADALSPNYSSATAYGYANSQQSWPQMNLSSTTVPSLPSGGIDYSLLTNRSISGQLDPRYKVHPSSKFSPGSVFKVLWSEPAGVNLNELSGEIERDSVQDPSQIFYSSIRRYIVVGNDEGNCTCVPILTYLKRGCSKAGVKPRQHGIVYNAGSQPQLLEGEPQLGFNPIQIEMADSPSETLTIESRVNYSKLMTIEHNYKVFFIGRVTPEDFREIVIPAVDACWNAKNRGTTSDHQRHISRGSIER</sequence>
<reference evidence="3 4" key="1">
    <citation type="submission" date="2017-07" db="EMBL/GenBank/DDBJ databases">
        <title>Genome sequence of the Sordaria macrospora wild type strain R19027.</title>
        <authorList>
            <person name="Nowrousian M."/>
            <person name="Teichert I."/>
            <person name="Kueck U."/>
        </authorList>
    </citation>
    <scope>NUCLEOTIDE SEQUENCE [LARGE SCALE GENOMIC DNA]</scope>
    <source>
        <strain evidence="3 4">R19027</strain>
        <tissue evidence="3">Mycelium</tissue>
    </source>
</reference>
<comment type="caution">
    <text evidence="3">The sequence shown here is derived from an EMBL/GenBank/DDBJ whole genome shotgun (WGS) entry which is preliminary data.</text>
</comment>
<dbReference type="AlphaFoldDB" id="A0A8S8ZET5"/>
<feature type="region of interest" description="Disordered" evidence="1">
    <location>
        <begin position="496"/>
        <end position="515"/>
    </location>
</feature>
<feature type="domain" description="DUF6590" evidence="2">
    <location>
        <begin position="335"/>
        <end position="483"/>
    </location>
</feature>
<evidence type="ECO:0000259" key="2">
    <source>
        <dbReference type="Pfam" id="PF20233"/>
    </source>
</evidence>
<feature type="compositionally biased region" description="Polar residues" evidence="1">
    <location>
        <begin position="251"/>
        <end position="261"/>
    </location>
</feature>
<dbReference type="EMBL" id="NMPR01000248">
    <property type="protein sequence ID" value="KAA8624207.1"/>
    <property type="molecule type" value="Genomic_DNA"/>
</dbReference>
<feature type="compositionally biased region" description="Polar residues" evidence="1">
    <location>
        <begin position="18"/>
        <end position="32"/>
    </location>
</feature>
<dbReference type="Pfam" id="PF20233">
    <property type="entry name" value="DUF6590"/>
    <property type="match status" value="1"/>
</dbReference>
<evidence type="ECO:0000313" key="3">
    <source>
        <dbReference type="EMBL" id="KAA8624207.1"/>
    </source>
</evidence>
<feature type="region of interest" description="Disordered" evidence="1">
    <location>
        <begin position="130"/>
        <end position="261"/>
    </location>
</feature>
<dbReference type="InterPro" id="IPR046497">
    <property type="entry name" value="DUF6590"/>
</dbReference>
<evidence type="ECO:0000256" key="1">
    <source>
        <dbReference type="SAM" id="MobiDB-lite"/>
    </source>
</evidence>
<feature type="region of interest" description="Disordered" evidence="1">
    <location>
        <begin position="1"/>
        <end position="32"/>
    </location>
</feature>
<feature type="compositionally biased region" description="Polar residues" evidence="1">
    <location>
        <begin position="136"/>
        <end position="148"/>
    </location>
</feature>
<gene>
    <name evidence="3" type="ORF">SMACR_02560</name>
</gene>
<feature type="compositionally biased region" description="Basic and acidic residues" evidence="1">
    <location>
        <begin position="501"/>
        <end position="515"/>
    </location>
</feature>
<dbReference type="OMA" id="GNDEGNC"/>
<organism evidence="3 4">
    <name type="scientific">Sordaria macrospora</name>
    <dbReference type="NCBI Taxonomy" id="5147"/>
    <lineage>
        <taxon>Eukaryota</taxon>
        <taxon>Fungi</taxon>
        <taxon>Dikarya</taxon>
        <taxon>Ascomycota</taxon>
        <taxon>Pezizomycotina</taxon>
        <taxon>Sordariomycetes</taxon>
        <taxon>Sordariomycetidae</taxon>
        <taxon>Sordariales</taxon>
        <taxon>Sordariaceae</taxon>
        <taxon>Sordaria</taxon>
    </lineage>
</organism>
<protein>
    <recommendedName>
        <fullName evidence="2">DUF6590 domain-containing protein</fullName>
    </recommendedName>
</protein>
<evidence type="ECO:0000313" key="4">
    <source>
        <dbReference type="Proteomes" id="UP000433876"/>
    </source>
</evidence>
<dbReference type="Proteomes" id="UP000433876">
    <property type="component" value="Unassembled WGS sequence"/>
</dbReference>
<proteinExistence type="predicted"/>
<dbReference type="PANTHER" id="PTHR35391:SF5">
    <property type="entry name" value="DUF6590 DOMAIN-CONTAINING PROTEIN"/>
    <property type="match status" value="1"/>
</dbReference>
<accession>A0A8S8ZET5</accession>
<dbReference type="VEuPathDB" id="FungiDB:SMAC_02560"/>